<evidence type="ECO:0000313" key="3">
    <source>
        <dbReference type="Proteomes" id="UP000216339"/>
    </source>
</evidence>
<dbReference type="AlphaFoldDB" id="A0A271IVE6"/>
<accession>A0A271IVE6</accession>
<evidence type="ECO:0000313" key="2">
    <source>
        <dbReference type="EMBL" id="PAP74529.1"/>
    </source>
</evidence>
<dbReference type="OrthoDB" id="2080764at2"/>
<evidence type="ECO:0000259" key="1">
    <source>
        <dbReference type="Pfam" id="PF13192"/>
    </source>
</evidence>
<feature type="domain" description="Thioredoxin-like fold" evidence="1">
    <location>
        <begin position="6"/>
        <end position="65"/>
    </location>
</feature>
<dbReference type="EMBL" id="MQWD01000005">
    <property type="protein sequence ID" value="PAP74529.1"/>
    <property type="molecule type" value="Genomic_DNA"/>
</dbReference>
<dbReference type="RefSeq" id="WP_095512493.1">
    <property type="nucleotide sequence ID" value="NZ_MQWD01000005.1"/>
</dbReference>
<gene>
    <name evidence="2" type="ORF">BSZ37_20310</name>
</gene>
<dbReference type="Pfam" id="PF13192">
    <property type="entry name" value="Thioredoxin_3"/>
    <property type="match status" value="1"/>
</dbReference>
<dbReference type="Proteomes" id="UP000216339">
    <property type="component" value="Unassembled WGS sequence"/>
</dbReference>
<dbReference type="InterPro" id="IPR036249">
    <property type="entry name" value="Thioredoxin-like_sf"/>
</dbReference>
<proteinExistence type="predicted"/>
<dbReference type="Gene3D" id="3.40.30.10">
    <property type="entry name" value="Glutaredoxin"/>
    <property type="match status" value="1"/>
</dbReference>
<dbReference type="SUPFAM" id="SSF52833">
    <property type="entry name" value="Thioredoxin-like"/>
    <property type="match status" value="1"/>
</dbReference>
<keyword evidence="3" id="KW-1185">Reference proteome</keyword>
<name>A0A271IVE6_9BACT</name>
<dbReference type="InterPro" id="IPR012336">
    <property type="entry name" value="Thioredoxin-like_fold"/>
</dbReference>
<protein>
    <recommendedName>
        <fullName evidence="1">Thioredoxin-like fold domain-containing protein</fullName>
    </recommendedName>
</protein>
<organism evidence="2 3">
    <name type="scientific">Rubrivirga marina</name>
    <dbReference type="NCBI Taxonomy" id="1196024"/>
    <lineage>
        <taxon>Bacteria</taxon>
        <taxon>Pseudomonadati</taxon>
        <taxon>Rhodothermota</taxon>
        <taxon>Rhodothermia</taxon>
        <taxon>Rhodothermales</taxon>
        <taxon>Rubricoccaceae</taxon>
        <taxon>Rubrivirga</taxon>
    </lineage>
</organism>
<comment type="caution">
    <text evidence="2">The sequence shown here is derived from an EMBL/GenBank/DDBJ whole genome shotgun (WGS) entry which is preliminary data.</text>
</comment>
<sequence>MSTPRKIDVYTTGCPLCEEAVTLVRRVACDSCEVEVHDLTDAAVAERAVALGVRSVPAVVVDGELAGCCRSGGVTEAGLREAGVGQAA</sequence>
<reference evidence="2 3" key="1">
    <citation type="submission" date="2016-11" db="EMBL/GenBank/DDBJ databases">
        <title>Study of marine rhodopsin-containing bacteria.</title>
        <authorList>
            <person name="Yoshizawa S."/>
            <person name="Kumagai Y."/>
            <person name="Kogure K."/>
        </authorList>
    </citation>
    <scope>NUCLEOTIDE SEQUENCE [LARGE SCALE GENOMIC DNA]</scope>
    <source>
        <strain evidence="2 3">SAORIC-28</strain>
    </source>
</reference>